<proteinExistence type="predicted"/>
<sequence>MLNMAEYDRSAHLKVIHAKRKANTYQKVDEAIKRLIRANETVNFNSVSKEAGISKATLYNNMELRSKIETLRKQQSQVPTPKQLKREMNESNKDALIASLKRKNKKLEEENKQFRDQLKVAYADVYKKL</sequence>
<dbReference type="Pfam" id="PF19776">
    <property type="entry name" value="DUF6262"/>
    <property type="match status" value="1"/>
</dbReference>
<feature type="region of interest" description="Disordered" evidence="1">
    <location>
        <begin position="71"/>
        <end position="92"/>
    </location>
</feature>
<dbReference type="Proteomes" id="UP000252731">
    <property type="component" value="Unassembled WGS sequence"/>
</dbReference>
<name>A0A366K2T1_CYTFI</name>
<evidence type="ECO:0000313" key="2">
    <source>
        <dbReference type="EMBL" id="RBP95433.1"/>
    </source>
</evidence>
<dbReference type="InterPro" id="IPR046229">
    <property type="entry name" value="TnpC-like"/>
</dbReference>
<gene>
    <name evidence="2" type="ORF">DFO70_103476</name>
</gene>
<protein>
    <recommendedName>
        <fullName evidence="4">Transposase</fullName>
    </recommendedName>
</protein>
<dbReference type="EMBL" id="QNSF01000003">
    <property type="protein sequence ID" value="RBP95433.1"/>
    <property type="molecule type" value="Genomic_DNA"/>
</dbReference>
<evidence type="ECO:0000313" key="3">
    <source>
        <dbReference type="Proteomes" id="UP000252731"/>
    </source>
</evidence>
<comment type="caution">
    <text evidence="2">The sequence shown here is derived from an EMBL/GenBank/DDBJ whole genome shotgun (WGS) entry which is preliminary data.</text>
</comment>
<organism evidence="2 3">
    <name type="scientific">Cytobacillus firmus</name>
    <name type="common">Bacillus firmus</name>
    <dbReference type="NCBI Taxonomy" id="1399"/>
    <lineage>
        <taxon>Bacteria</taxon>
        <taxon>Bacillati</taxon>
        <taxon>Bacillota</taxon>
        <taxon>Bacilli</taxon>
        <taxon>Bacillales</taxon>
        <taxon>Bacillaceae</taxon>
        <taxon>Cytobacillus</taxon>
    </lineage>
</organism>
<evidence type="ECO:0000256" key="1">
    <source>
        <dbReference type="SAM" id="MobiDB-lite"/>
    </source>
</evidence>
<dbReference type="AlphaFoldDB" id="A0A366K2T1"/>
<keyword evidence="3" id="KW-1185">Reference proteome</keyword>
<reference evidence="2 3" key="1">
    <citation type="submission" date="2018-06" db="EMBL/GenBank/DDBJ databases">
        <title>Freshwater and sediment microbial communities from various areas in North America, analyzing microbe dynamics in response to fracking.</title>
        <authorList>
            <person name="Lamendella R."/>
        </authorList>
    </citation>
    <scope>NUCLEOTIDE SEQUENCE [LARGE SCALE GENOMIC DNA]</scope>
    <source>
        <strain evidence="2 3">14_TX</strain>
    </source>
</reference>
<accession>A0A366K2T1</accession>
<evidence type="ECO:0008006" key="4">
    <source>
        <dbReference type="Google" id="ProtNLM"/>
    </source>
</evidence>